<dbReference type="AlphaFoldDB" id="A0A6P6X5S2"/>
<gene>
    <name evidence="3" type="primary">LOC113739671</name>
</gene>
<dbReference type="PANTHER" id="PTHR46890">
    <property type="entry name" value="NON-LTR RETROLELEMENT REVERSE TRANSCRIPTASE-LIKE PROTEIN-RELATED"/>
    <property type="match status" value="1"/>
</dbReference>
<proteinExistence type="predicted"/>
<evidence type="ECO:0000313" key="2">
    <source>
        <dbReference type="Proteomes" id="UP001652660"/>
    </source>
</evidence>
<dbReference type="RefSeq" id="XP_027122759.2">
    <property type="nucleotide sequence ID" value="XM_027266958.2"/>
</dbReference>
<dbReference type="Proteomes" id="UP001652660">
    <property type="component" value="Chromosome 1c"/>
</dbReference>
<dbReference type="SUPFAM" id="SSF56672">
    <property type="entry name" value="DNA/RNA polymerases"/>
    <property type="match status" value="1"/>
</dbReference>
<dbReference type="GeneID" id="113739671"/>
<dbReference type="CDD" id="cd01650">
    <property type="entry name" value="RT_nLTR_like"/>
    <property type="match status" value="1"/>
</dbReference>
<feature type="domain" description="Reverse transcriptase" evidence="1">
    <location>
        <begin position="203"/>
        <end position="469"/>
    </location>
</feature>
<accession>A0A6P6X5S2</accession>
<reference evidence="3" key="2">
    <citation type="submission" date="2025-08" db="UniProtKB">
        <authorList>
            <consortium name="RefSeq"/>
        </authorList>
    </citation>
    <scope>IDENTIFICATION</scope>
    <source>
        <tissue evidence="3">Leaves</tissue>
    </source>
</reference>
<protein>
    <recommendedName>
        <fullName evidence="1">Reverse transcriptase domain-containing protein</fullName>
    </recommendedName>
</protein>
<reference evidence="2" key="1">
    <citation type="journal article" date="2025" name="Foods">
        <title>Unveiling the Microbial Signatures of Arabica Coffee Cherries: Insights into Ripeness Specific Diversity, Functional Traits, and Implications for Quality and Safety.</title>
        <authorList>
            <consortium name="RefSeq"/>
            <person name="Tenea G.N."/>
            <person name="Cifuentes V."/>
            <person name="Reyes P."/>
            <person name="Cevallos-Vallejos M."/>
        </authorList>
    </citation>
    <scope>NUCLEOTIDE SEQUENCE [LARGE SCALE GENOMIC DNA]</scope>
</reference>
<sequence>MAVRRSIQRWNREVFGNIFDAVKRAEAGLLRAEGVVETDATEEAQMELHRAQAELRRALAVEEQLWHQKARVRWLQHGDQNSKYFHALVKQRRVQGLIHRVRKADGVWVEDDVDIATEAVAYFTSLFSGEATSQSEGLLNLIPQLITEEDNGVLEEVPTMEEIRRVVFSMDGESAAGPDGFTGKFFTFAWDVIAQDIYRAVGSFFCGAEMPRFITSTSIVLIPKVPNPQDFSKFRPISLCNFFNKVISRILVDRIAPILPRIISPQQTGFVQGRNITENYLLAQELISGMGKKSRRGNIVLKLDMTKAYDRMSWVHITSVLRKFGFGERFIDIVWRLLANVWFSVIINGASHGFFKSSRGLRQGDPLSPVLFVIGAETLSRGLNNLAQQKGYLGFRVSRACPRVTHLAFADDVMIFTNGATAGLKGVMHVLGAYQQSSGQLVNTQKSGYLVHPSLTPSRRRVFVHGGKVNLDSACAFVCSGPPALGCGVTCFAFQIGGKGVRELPMGCFGRRHEFRAGSSLWASFMRAKYCRDLHPCEVELSRHDSGTWRRMATVAPTLSFTDFIVNGKWSSSLLSLALPPDLVPSVVSLPIPYGGRADEPIWRLTSSGEFSVASAFEEVRQARCPSFVHSHLWHPRIPLKISLFMLRLLLGRLPLPDVLCKMGFQMRPSKCWCCPEGACETVEHAFSEGQAAKEVWSYFTGLCDIMYGGSSLRARVVAWWMSSPCSAYRRLIFRLLPSFICWHIWRARNASMFEGVRMHSKTIC</sequence>
<dbReference type="OrthoDB" id="1724700at2759"/>
<dbReference type="PROSITE" id="PS50878">
    <property type="entry name" value="RT_POL"/>
    <property type="match status" value="1"/>
</dbReference>
<evidence type="ECO:0000259" key="1">
    <source>
        <dbReference type="PROSITE" id="PS50878"/>
    </source>
</evidence>
<evidence type="ECO:0000313" key="3">
    <source>
        <dbReference type="RefSeq" id="XP_027122759.2"/>
    </source>
</evidence>
<dbReference type="Pfam" id="PF00078">
    <property type="entry name" value="RVT_1"/>
    <property type="match status" value="1"/>
</dbReference>
<dbReference type="PANTHER" id="PTHR46890:SF28">
    <property type="entry name" value="REVERSE TRANSCRIPTASE DOMAIN-CONTAINING PROTEIN"/>
    <property type="match status" value="1"/>
</dbReference>
<dbReference type="InterPro" id="IPR043502">
    <property type="entry name" value="DNA/RNA_pol_sf"/>
</dbReference>
<organism evidence="2 3">
    <name type="scientific">Coffea arabica</name>
    <name type="common">Arabian coffee</name>
    <dbReference type="NCBI Taxonomy" id="13443"/>
    <lineage>
        <taxon>Eukaryota</taxon>
        <taxon>Viridiplantae</taxon>
        <taxon>Streptophyta</taxon>
        <taxon>Embryophyta</taxon>
        <taxon>Tracheophyta</taxon>
        <taxon>Spermatophyta</taxon>
        <taxon>Magnoliopsida</taxon>
        <taxon>eudicotyledons</taxon>
        <taxon>Gunneridae</taxon>
        <taxon>Pentapetalae</taxon>
        <taxon>asterids</taxon>
        <taxon>lamiids</taxon>
        <taxon>Gentianales</taxon>
        <taxon>Rubiaceae</taxon>
        <taxon>Ixoroideae</taxon>
        <taxon>Gardenieae complex</taxon>
        <taxon>Bertiereae - Coffeeae clade</taxon>
        <taxon>Coffeeae</taxon>
        <taxon>Coffea</taxon>
    </lineage>
</organism>
<dbReference type="InterPro" id="IPR026960">
    <property type="entry name" value="RVT-Znf"/>
</dbReference>
<dbReference type="InterPro" id="IPR000477">
    <property type="entry name" value="RT_dom"/>
</dbReference>
<name>A0A6P6X5S2_COFAR</name>
<dbReference type="Pfam" id="PF13966">
    <property type="entry name" value="zf-RVT"/>
    <property type="match status" value="1"/>
</dbReference>
<keyword evidence="2" id="KW-1185">Reference proteome</keyword>
<dbReference type="InterPro" id="IPR052343">
    <property type="entry name" value="Retrotransposon-Effector_Assoc"/>
</dbReference>